<dbReference type="HAMAP" id="MF_01366">
    <property type="entry name" value="Ribosomal_uL13"/>
    <property type="match status" value="1"/>
</dbReference>
<dbReference type="Pfam" id="PF00572">
    <property type="entry name" value="Ribosomal_L13"/>
    <property type="match status" value="1"/>
</dbReference>
<dbReference type="Proteomes" id="UP000177360">
    <property type="component" value="Unassembled WGS sequence"/>
</dbReference>
<dbReference type="GO" id="GO:0006412">
    <property type="term" value="P:translation"/>
    <property type="evidence" value="ECO:0007669"/>
    <property type="project" value="UniProtKB-UniRule"/>
</dbReference>
<dbReference type="InterPro" id="IPR005822">
    <property type="entry name" value="Ribosomal_uL13"/>
</dbReference>
<gene>
    <name evidence="4" type="primary">rplM</name>
    <name evidence="5" type="ORF">A2626_01220</name>
</gene>
<evidence type="ECO:0000256" key="3">
    <source>
        <dbReference type="ARBA" id="ARBA00023274"/>
    </source>
</evidence>
<organism evidence="5 6">
    <name type="scientific">Candidatus Nealsonbacteria bacterium RIFCSPHIGHO2_01_FULL_38_55</name>
    <dbReference type="NCBI Taxonomy" id="1801664"/>
    <lineage>
        <taxon>Bacteria</taxon>
        <taxon>Candidatus Nealsoniibacteriota</taxon>
    </lineage>
</organism>
<evidence type="ECO:0000313" key="6">
    <source>
        <dbReference type="Proteomes" id="UP000177360"/>
    </source>
</evidence>
<keyword evidence="3 4" id="KW-0687">Ribonucleoprotein</keyword>
<evidence type="ECO:0000256" key="4">
    <source>
        <dbReference type="HAMAP-Rule" id="MF_01366"/>
    </source>
</evidence>
<name>A0A1G2E0Q4_9BACT</name>
<dbReference type="InterPro" id="IPR005823">
    <property type="entry name" value="Ribosomal_uL13_bac-type"/>
</dbReference>
<proteinExistence type="inferred from homology"/>
<dbReference type="InterPro" id="IPR036899">
    <property type="entry name" value="Ribosomal_uL13_sf"/>
</dbReference>
<comment type="similarity">
    <text evidence="1 4">Belongs to the universal ribosomal protein uL13 family.</text>
</comment>
<dbReference type="SUPFAM" id="SSF52161">
    <property type="entry name" value="Ribosomal protein L13"/>
    <property type="match status" value="1"/>
</dbReference>
<comment type="subunit">
    <text evidence="4">Part of the 50S ribosomal subunit.</text>
</comment>
<dbReference type="Gene3D" id="3.90.1180.10">
    <property type="entry name" value="Ribosomal protein L13"/>
    <property type="match status" value="1"/>
</dbReference>
<dbReference type="AlphaFoldDB" id="A0A1G2E0Q4"/>
<dbReference type="GO" id="GO:0003729">
    <property type="term" value="F:mRNA binding"/>
    <property type="evidence" value="ECO:0007669"/>
    <property type="project" value="TreeGrafter"/>
</dbReference>
<dbReference type="GO" id="GO:1990904">
    <property type="term" value="C:ribonucleoprotein complex"/>
    <property type="evidence" value="ECO:0007669"/>
    <property type="project" value="UniProtKB-KW"/>
</dbReference>
<reference evidence="5 6" key="1">
    <citation type="journal article" date="2016" name="Nat. Commun.">
        <title>Thousands of microbial genomes shed light on interconnected biogeochemical processes in an aquifer system.</title>
        <authorList>
            <person name="Anantharaman K."/>
            <person name="Brown C.T."/>
            <person name="Hug L.A."/>
            <person name="Sharon I."/>
            <person name="Castelle C.J."/>
            <person name="Probst A.J."/>
            <person name="Thomas B.C."/>
            <person name="Singh A."/>
            <person name="Wilkins M.J."/>
            <person name="Karaoz U."/>
            <person name="Brodie E.L."/>
            <person name="Williams K.H."/>
            <person name="Hubbard S.S."/>
            <person name="Banfield J.F."/>
        </authorList>
    </citation>
    <scope>NUCLEOTIDE SEQUENCE [LARGE SCALE GENOMIC DNA]</scope>
</reference>
<dbReference type="PANTHER" id="PTHR11545:SF2">
    <property type="entry name" value="LARGE RIBOSOMAL SUBUNIT PROTEIN UL13M"/>
    <property type="match status" value="1"/>
</dbReference>
<comment type="function">
    <text evidence="4">This protein is one of the early assembly proteins of the 50S ribosomal subunit, although it is not seen to bind rRNA by itself. It is important during the early stages of 50S assembly.</text>
</comment>
<evidence type="ECO:0000256" key="1">
    <source>
        <dbReference type="ARBA" id="ARBA00006227"/>
    </source>
</evidence>
<comment type="caution">
    <text evidence="5">The sequence shown here is derived from an EMBL/GenBank/DDBJ whole genome shotgun (WGS) entry which is preliminary data.</text>
</comment>
<dbReference type="CDD" id="cd00392">
    <property type="entry name" value="Ribosomal_L13"/>
    <property type="match status" value="1"/>
</dbReference>
<dbReference type="EMBL" id="MHLZ01000032">
    <property type="protein sequence ID" value="OGZ19444.1"/>
    <property type="molecule type" value="Genomic_DNA"/>
</dbReference>
<protein>
    <recommendedName>
        <fullName evidence="4">Large ribosomal subunit protein uL13</fullName>
    </recommendedName>
</protein>
<dbReference type="NCBIfam" id="TIGR01066">
    <property type="entry name" value="rplM_bact"/>
    <property type="match status" value="1"/>
</dbReference>
<dbReference type="GO" id="GO:0005840">
    <property type="term" value="C:ribosome"/>
    <property type="evidence" value="ECO:0007669"/>
    <property type="project" value="UniProtKB-KW"/>
</dbReference>
<evidence type="ECO:0000313" key="5">
    <source>
        <dbReference type="EMBL" id="OGZ19444.1"/>
    </source>
</evidence>
<evidence type="ECO:0000256" key="2">
    <source>
        <dbReference type="ARBA" id="ARBA00022980"/>
    </source>
</evidence>
<sequence>MEQQTHTIDATGKILGRLASQIAVLLRGKNKSGFVLNEDSGDFVIIKNADKIKVSGGKYTKKFYWSHSGYLGSGKETPFNKIFEKNPGRVLIKAVYGMLPGTKLRAGQIKRLKFE</sequence>
<keyword evidence="2 4" id="KW-0689">Ribosomal protein</keyword>
<dbReference type="PIRSF" id="PIRSF002181">
    <property type="entry name" value="Ribosomal_L13"/>
    <property type="match status" value="1"/>
</dbReference>
<dbReference type="PANTHER" id="PTHR11545">
    <property type="entry name" value="RIBOSOMAL PROTEIN L13"/>
    <property type="match status" value="1"/>
</dbReference>
<dbReference type="GO" id="GO:0003735">
    <property type="term" value="F:structural constituent of ribosome"/>
    <property type="evidence" value="ECO:0007669"/>
    <property type="project" value="InterPro"/>
</dbReference>
<accession>A0A1G2E0Q4</accession>
<dbReference type="GO" id="GO:0017148">
    <property type="term" value="P:negative regulation of translation"/>
    <property type="evidence" value="ECO:0007669"/>
    <property type="project" value="TreeGrafter"/>
</dbReference>